<evidence type="ECO:0000313" key="2">
    <source>
        <dbReference type="EMBL" id="SBW04972.1"/>
    </source>
</evidence>
<accession>A0A212K028</accession>
<dbReference type="RefSeq" id="WP_296943195.1">
    <property type="nucleotide sequence ID" value="NZ_LT599032.1"/>
</dbReference>
<dbReference type="InterPro" id="IPR029057">
    <property type="entry name" value="PRTase-like"/>
</dbReference>
<dbReference type="Pfam" id="PF00156">
    <property type="entry name" value="Pribosyltran"/>
    <property type="match status" value="1"/>
</dbReference>
<dbReference type="Gene3D" id="3.40.50.2020">
    <property type="match status" value="1"/>
</dbReference>
<name>A0A212K028_9BACT</name>
<dbReference type="AlphaFoldDB" id="A0A212K028"/>
<dbReference type="InterPro" id="IPR000836">
    <property type="entry name" value="PRTase_dom"/>
</dbReference>
<dbReference type="EMBL" id="FLUM01000003">
    <property type="protein sequence ID" value="SBW04972.1"/>
    <property type="molecule type" value="Genomic_DNA"/>
</dbReference>
<gene>
    <name evidence="2" type="ORF">KL86DYS1_30983</name>
</gene>
<dbReference type="CDD" id="cd06223">
    <property type="entry name" value="PRTases_typeI"/>
    <property type="match status" value="1"/>
</dbReference>
<protein>
    <recommendedName>
        <fullName evidence="1">Phosphoribosyltransferase domain-containing protein</fullName>
    </recommendedName>
</protein>
<dbReference type="SUPFAM" id="SSF53271">
    <property type="entry name" value="PRTase-like"/>
    <property type="match status" value="1"/>
</dbReference>
<sequence>MYDKTFEEVLERFRAISFSEQFDMIVAIANGGIIPAAILNQRFGIEIQLLKINLRDSNQRPIYDSPQLMAPIDFDFKGKTILLVEDRVKTGASLTKACELLKDAKLIKTFAVNGKADYSLYDETCFKFPWLL</sequence>
<reference evidence="2" key="1">
    <citation type="submission" date="2016-04" db="EMBL/GenBank/DDBJ databases">
        <authorList>
            <person name="Evans L.H."/>
            <person name="Alamgir A."/>
            <person name="Owens N."/>
            <person name="Weber N.D."/>
            <person name="Virtaneva K."/>
            <person name="Barbian K."/>
            <person name="Babar A."/>
            <person name="Rosenke K."/>
        </authorList>
    </citation>
    <scope>NUCLEOTIDE SEQUENCE</scope>
    <source>
        <strain evidence="2">86-1</strain>
    </source>
</reference>
<organism evidence="2">
    <name type="scientific">uncultured Dysgonomonas sp</name>
    <dbReference type="NCBI Taxonomy" id="206096"/>
    <lineage>
        <taxon>Bacteria</taxon>
        <taxon>Pseudomonadati</taxon>
        <taxon>Bacteroidota</taxon>
        <taxon>Bacteroidia</taxon>
        <taxon>Bacteroidales</taxon>
        <taxon>Dysgonomonadaceae</taxon>
        <taxon>Dysgonomonas</taxon>
        <taxon>environmental samples</taxon>
    </lineage>
</organism>
<feature type="domain" description="Phosphoribosyltransferase" evidence="1">
    <location>
        <begin position="18"/>
        <end position="112"/>
    </location>
</feature>
<proteinExistence type="predicted"/>
<evidence type="ECO:0000259" key="1">
    <source>
        <dbReference type="Pfam" id="PF00156"/>
    </source>
</evidence>